<proteinExistence type="inferred from homology"/>
<keyword evidence="8" id="KW-0029">Amino-acid transport</keyword>
<protein>
    <recommendedName>
        <fullName evidence="8">Autophagy-related protein</fullName>
    </recommendedName>
</protein>
<keyword evidence="3 8" id="KW-0813">Transport</keyword>
<feature type="transmembrane region" description="Helical" evidence="8">
    <location>
        <begin position="478"/>
        <end position="508"/>
    </location>
</feature>
<keyword evidence="8" id="KW-0926">Vacuole</keyword>
<dbReference type="EMBL" id="JBBXMP010000022">
    <property type="protein sequence ID" value="KAL0067871.1"/>
    <property type="molecule type" value="Genomic_DNA"/>
</dbReference>
<evidence type="ECO:0000256" key="7">
    <source>
        <dbReference type="ARBA" id="ARBA00023136"/>
    </source>
</evidence>
<feature type="transmembrane region" description="Helical" evidence="8">
    <location>
        <begin position="330"/>
        <end position="353"/>
    </location>
</feature>
<comment type="subcellular location">
    <subcellularLocation>
        <location evidence="1 8">Vacuole membrane</location>
        <topology evidence="1 8">Multi-pass membrane protein</topology>
    </subcellularLocation>
</comment>
<name>A0ABR3A1W5_9AGAR</name>
<evidence type="ECO:0000256" key="8">
    <source>
        <dbReference type="RuleBase" id="RU363073"/>
    </source>
</evidence>
<keyword evidence="4 8" id="KW-0812">Transmembrane</keyword>
<evidence type="ECO:0000256" key="2">
    <source>
        <dbReference type="ARBA" id="ARBA00006978"/>
    </source>
</evidence>
<evidence type="ECO:0000313" key="11">
    <source>
        <dbReference type="Proteomes" id="UP001437256"/>
    </source>
</evidence>
<gene>
    <name evidence="10" type="ORF">AAF712_005039</name>
</gene>
<dbReference type="InterPro" id="IPR036259">
    <property type="entry name" value="MFS_trans_sf"/>
</dbReference>
<dbReference type="PANTHER" id="PTHR23519:SF5">
    <property type="entry name" value="AUTOPHAGY-RELATED PROTEIN"/>
    <property type="match status" value="1"/>
</dbReference>
<dbReference type="Proteomes" id="UP001437256">
    <property type="component" value="Unassembled WGS sequence"/>
</dbReference>
<keyword evidence="5 8" id="KW-1133">Transmembrane helix</keyword>
<sequence>MTDSPAREHKSSTSDSAKELHTAGEEDSNQKPEFARSEDTHLSQWTTNRTELWSYYLYYIGNNGLSGFNFGPSQFQNLLFLAGYDPSAPPFASPCGEGACVLPFLGEVRDINSIVLMTNGISFAIQAVLLLMIGAWADYGRWRPNITIFFTLLAVGVSFAWLGVEDPSKWRAGIALYILGLITYQGALTFWTAAFPGLARDLPEVKQSLVEVKDGKKTLQSHTQLTSISRNRISNISFTVCSAGEIVILAIMVGILKGMKSDASTENNTKAFSVLIAFSGGVWLLCALPWFFLEKRRPGLQLPPGTTLLTIGFKQTYAAFSECLRLKQTFLYLIFYFLMGDVLNTTVTVIATLQNGVVAYSTLQLTLLLIVGIAAQAIGIYAFWFVQKRYKISTKAMLSFNVFWIIVSLNPECLLTGIYYNDYYKILTIWGLIGIHTDKFGFKHIWEIWLYQVFYGLMVCPWYAYSQTMISEVSPLPQMFLFFALFSVVGKTSAFIGPFVSSAIITAANHNDNMPFAFLFGVGVFSTLFLYMVNVEKSHVECEEFIKAEADRKAFQSGENGAVDSAYTGDAELKMAEV</sequence>
<feature type="transmembrane region" description="Helical" evidence="8">
    <location>
        <begin position="174"/>
        <end position="199"/>
    </location>
</feature>
<comment type="function">
    <text evidence="8">Vacuolar effluxer which mediate the efflux of amino acids resulting from autophagic degradation. The release of autophagic amino acids allows the maintenance of protein synthesis and viability during nitrogen starvation.</text>
</comment>
<evidence type="ECO:0000256" key="6">
    <source>
        <dbReference type="ARBA" id="ARBA00023006"/>
    </source>
</evidence>
<feature type="transmembrane region" description="Helical" evidence="8">
    <location>
        <begin position="365"/>
        <end position="386"/>
    </location>
</feature>
<feature type="transmembrane region" description="Helical" evidence="8">
    <location>
        <begin position="448"/>
        <end position="466"/>
    </location>
</feature>
<keyword evidence="6 8" id="KW-0072">Autophagy</keyword>
<evidence type="ECO:0000313" key="10">
    <source>
        <dbReference type="EMBL" id="KAL0067871.1"/>
    </source>
</evidence>
<evidence type="ECO:0000256" key="4">
    <source>
        <dbReference type="ARBA" id="ARBA00022692"/>
    </source>
</evidence>
<dbReference type="Pfam" id="PF11700">
    <property type="entry name" value="ATG22"/>
    <property type="match status" value="1"/>
</dbReference>
<keyword evidence="11" id="KW-1185">Reference proteome</keyword>
<dbReference type="InterPro" id="IPR024671">
    <property type="entry name" value="Atg22-like"/>
</dbReference>
<evidence type="ECO:0000256" key="9">
    <source>
        <dbReference type="SAM" id="MobiDB-lite"/>
    </source>
</evidence>
<feature type="transmembrane region" description="Helical" evidence="8">
    <location>
        <begin position="111"/>
        <end position="133"/>
    </location>
</feature>
<dbReference type="Gene3D" id="1.20.1250.20">
    <property type="entry name" value="MFS general substrate transporter like domains"/>
    <property type="match status" value="1"/>
</dbReference>
<dbReference type="PANTHER" id="PTHR23519">
    <property type="entry name" value="AUTOPHAGY-RELATED PROTEIN 22"/>
    <property type="match status" value="1"/>
</dbReference>
<evidence type="ECO:0000256" key="3">
    <source>
        <dbReference type="ARBA" id="ARBA00022448"/>
    </source>
</evidence>
<comment type="similarity">
    <text evidence="2 8">Belongs to the ATG22 family.</text>
</comment>
<feature type="transmembrane region" description="Helical" evidence="8">
    <location>
        <begin position="514"/>
        <end position="533"/>
    </location>
</feature>
<comment type="caution">
    <text evidence="10">The sequence shown here is derived from an EMBL/GenBank/DDBJ whole genome shotgun (WGS) entry which is preliminary data.</text>
</comment>
<feature type="transmembrane region" description="Helical" evidence="8">
    <location>
        <begin position="271"/>
        <end position="293"/>
    </location>
</feature>
<evidence type="ECO:0000256" key="1">
    <source>
        <dbReference type="ARBA" id="ARBA00004128"/>
    </source>
</evidence>
<reference evidence="10 11" key="1">
    <citation type="submission" date="2024-05" db="EMBL/GenBank/DDBJ databases">
        <title>A draft genome resource for the thread blight pathogen Marasmius tenuissimus strain MS-2.</title>
        <authorList>
            <person name="Yulfo-Soto G.E."/>
            <person name="Baruah I.K."/>
            <person name="Amoako-Attah I."/>
            <person name="Bukari Y."/>
            <person name="Meinhardt L.W."/>
            <person name="Bailey B.A."/>
            <person name="Cohen S.P."/>
        </authorList>
    </citation>
    <scope>NUCLEOTIDE SEQUENCE [LARGE SCALE GENOMIC DNA]</scope>
    <source>
        <strain evidence="10 11">MS-2</strain>
    </source>
</reference>
<dbReference type="InterPro" id="IPR050495">
    <property type="entry name" value="ATG22/LtaA_families"/>
</dbReference>
<feature type="transmembrane region" description="Helical" evidence="8">
    <location>
        <begin position="398"/>
        <end position="420"/>
    </location>
</feature>
<feature type="transmembrane region" description="Helical" evidence="8">
    <location>
        <begin position="236"/>
        <end position="259"/>
    </location>
</feature>
<feature type="region of interest" description="Disordered" evidence="9">
    <location>
        <begin position="1"/>
        <end position="40"/>
    </location>
</feature>
<keyword evidence="7 8" id="KW-0472">Membrane</keyword>
<dbReference type="SUPFAM" id="SSF103473">
    <property type="entry name" value="MFS general substrate transporter"/>
    <property type="match status" value="1"/>
</dbReference>
<organism evidence="10 11">
    <name type="scientific">Marasmius tenuissimus</name>
    <dbReference type="NCBI Taxonomy" id="585030"/>
    <lineage>
        <taxon>Eukaryota</taxon>
        <taxon>Fungi</taxon>
        <taxon>Dikarya</taxon>
        <taxon>Basidiomycota</taxon>
        <taxon>Agaricomycotina</taxon>
        <taxon>Agaricomycetes</taxon>
        <taxon>Agaricomycetidae</taxon>
        <taxon>Agaricales</taxon>
        <taxon>Marasmiineae</taxon>
        <taxon>Marasmiaceae</taxon>
        <taxon>Marasmius</taxon>
    </lineage>
</organism>
<accession>A0ABR3A1W5</accession>
<evidence type="ECO:0000256" key="5">
    <source>
        <dbReference type="ARBA" id="ARBA00022989"/>
    </source>
</evidence>
<feature type="transmembrane region" description="Helical" evidence="8">
    <location>
        <begin position="145"/>
        <end position="162"/>
    </location>
</feature>